<evidence type="ECO:0000313" key="6">
    <source>
        <dbReference type="Proteomes" id="UP000247978"/>
    </source>
</evidence>
<dbReference type="GO" id="GO:0000166">
    <property type="term" value="F:nucleotide binding"/>
    <property type="evidence" value="ECO:0007669"/>
    <property type="project" value="InterPro"/>
</dbReference>
<dbReference type="InterPro" id="IPR000683">
    <property type="entry name" value="Gfo/Idh/MocA-like_OxRdtase_N"/>
</dbReference>
<dbReference type="SUPFAM" id="SSF55347">
    <property type="entry name" value="Glyceraldehyde-3-phosphate dehydrogenase-like, C-terminal domain"/>
    <property type="match status" value="1"/>
</dbReference>
<name>A0A2V3VXC6_9BACI</name>
<comment type="caution">
    <text evidence="5">The sequence shown here is derived from an EMBL/GenBank/DDBJ whole genome shotgun (WGS) entry which is preliminary data.</text>
</comment>
<dbReference type="EMBL" id="QJJQ01000007">
    <property type="protein sequence ID" value="PXW86673.1"/>
    <property type="molecule type" value="Genomic_DNA"/>
</dbReference>
<keyword evidence="6" id="KW-1185">Reference proteome</keyword>
<dbReference type="Gene3D" id="3.40.50.720">
    <property type="entry name" value="NAD(P)-binding Rossmann-like Domain"/>
    <property type="match status" value="1"/>
</dbReference>
<dbReference type="InterPro" id="IPR036291">
    <property type="entry name" value="NAD(P)-bd_dom_sf"/>
</dbReference>
<dbReference type="SUPFAM" id="SSF51735">
    <property type="entry name" value="NAD(P)-binding Rossmann-fold domains"/>
    <property type="match status" value="1"/>
</dbReference>
<reference evidence="5 6" key="1">
    <citation type="submission" date="2018-05" db="EMBL/GenBank/DDBJ databases">
        <title>Genomic Encyclopedia of Type Strains, Phase IV (KMG-IV): sequencing the most valuable type-strain genomes for metagenomic binning, comparative biology and taxonomic classification.</title>
        <authorList>
            <person name="Goeker M."/>
        </authorList>
    </citation>
    <scope>NUCLEOTIDE SEQUENCE [LARGE SCALE GENOMIC DNA]</scope>
    <source>
        <strain evidence="5 6">DSM 28556</strain>
    </source>
</reference>
<dbReference type="AlphaFoldDB" id="A0A2V3VXC6"/>
<feature type="domain" description="Gfo/Idh/MocA-like oxidoreductase N-terminal" evidence="3">
    <location>
        <begin position="7"/>
        <end position="124"/>
    </location>
</feature>
<dbReference type="Proteomes" id="UP000247978">
    <property type="component" value="Unassembled WGS sequence"/>
</dbReference>
<evidence type="ECO:0000256" key="1">
    <source>
        <dbReference type="ARBA" id="ARBA00010928"/>
    </source>
</evidence>
<evidence type="ECO:0000256" key="2">
    <source>
        <dbReference type="ARBA" id="ARBA00023002"/>
    </source>
</evidence>
<gene>
    <name evidence="5" type="ORF">DFR56_107195</name>
</gene>
<dbReference type="OrthoDB" id="9815825at2"/>
<proteinExistence type="inferred from homology"/>
<dbReference type="InterPro" id="IPR050984">
    <property type="entry name" value="Gfo/Idh/MocA_domain"/>
</dbReference>
<dbReference type="Pfam" id="PF01408">
    <property type="entry name" value="GFO_IDH_MocA"/>
    <property type="match status" value="1"/>
</dbReference>
<sequence>MTTAKINWGILSTAAIAQEQTIPAILRAKNANALAIASQNGKEHPVAEKFQIPKAYSTYEALLEDPDIDLVYIPLPNNLHSKWVKEAAKAGKHVLCEKPASLTEKETVEMIEVCQQHNVIFMEAFMYQFHPQHKRVRDIITTGEIGEVKLIHSSFSFLLNKIGGNFRMDRKTGGGSIYDIGCYSIHAIRTIANSEPKCIKAISKKIPGYDVDISAIVTMELENGIQTYFDCAMDMPSRHTYEVVGTEGTIQVSKAFITQADGEGNITVTNKNGLKRQEIIYGHSYTLGVEHLSNCVLTNTEPIYSKENTIKNMRAIEACIDSLDTGRIINLKRSKG</sequence>
<protein>
    <submittedName>
        <fullName evidence="5">Putative dehydrogenase</fullName>
    </submittedName>
</protein>
<accession>A0A2V3VXC6</accession>
<dbReference type="GO" id="GO:0016491">
    <property type="term" value="F:oxidoreductase activity"/>
    <property type="evidence" value="ECO:0007669"/>
    <property type="project" value="UniProtKB-KW"/>
</dbReference>
<organism evidence="5 6">
    <name type="scientific">Pseudogracilibacillus auburnensis</name>
    <dbReference type="NCBI Taxonomy" id="1494959"/>
    <lineage>
        <taxon>Bacteria</taxon>
        <taxon>Bacillati</taxon>
        <taxon>Bacillota</taxon>
        <taxon>Bacilli</taxon>
        <taxon>Bacillales</taxon>
        <taxon>Bacillaceae</taxon>
        <taxon>Pseudogracilibacillus</taxon>
    </lineage>
</organism>
<feature type="domain" description="GFO/IDH/MocA-like oxidoreductase" evidence="4">
    <location>
        <begin position="134"/>
        <end position="250"/>
    </location>
</feature>
<evidence type="ECO:0000259" key="4">
    <source>
        <dbReference type="Pfam" id="PF22725"/>
    </source>
</evidence>
<evidence type="ECO:0000313" key="5">
    <source>
        <dbReference type="EMBL" id="PXW86673.1"/>
    </source>
</evidence>
<evidence type="ECO:0000259" key="3">
    <source>
        <dbReference type="Pfam" id="PF01408"/>
    </source>
</evidence>
<dbReference type="PANTHER" id="PTHR22604">
    <property type="entry name" value="OXIDOREDUCTASES"/>
    <property type="match status" value="1"/>
</dbReference>
<keyword evidence="2" id="KW-0560">Oxidoreductase</keyword>
<dbReference type="Pfam" id="PF22725">
    <property type="entry name" value="GFO_IDH_MocA_C3"/>
    <property type="match status" value="1"/>
</dbReference>
<dbReference type="Gene3D" id="3.30.360.10">
    <property type="entry name" value="Dihydrodipicolinate Reductase, domain 2"/>
    <property type="match status" value="1"/>
</dbReference>
<dbReference type="PANTHER" id="PTHR22604:SF105">
    <property type="entry name" value="TRANS-1,2-DIHYDROBENZENE-1,2-DIOL DEHYDROGENASE"/>
    <property type="match status" value="1"/>
</dbReference>
<dbReference type="RefSeq" id="WP_110395568.1">
    <property type="nucleotide sequence ID" value="NZ_JBHUHB010000001.1"/>
</dbReference>
<dbReference type="InterPro" id="IPR055170">
    <property type="entry name" value="GFO_IDH_MocA-like_dom"/>
</dbReference>
<comment type="similarity">
    <text evidence="1">Belongs to the Gfo/Idh/MocA family.</text>
</comment>